<evidence type="ECO:0000313" key="2">
    <source>
        <dbReference type="EMBL" id="SFG87459.1"/>
    </source>
</evidence>
<keyword evidence="3" id="KW-1185">Reference proteome</keyword>
<dbReference type="Proteomes" id="UP000185487">
    <property type="component" value="Chromosome"/>
</dbReference>
<dbReference type="InterPro" id="IPR014710">
    <property type="entry name" value="RmlC-like_jellyroll"/>
</dbReference>
<dbReference type="EMBL" id="FOPK01000009">
    <property type="protein sequence ID" value="SFG87459.1"/>
    <property type="molecule type" value="Genomic_DNA"/>
</dbReference>
<dbReference type="SUPFAM" id="SSF51182">
    <property type="entry name" value="RmlC-like cupins"/>
    <property type="match status" value="1"/>
</dbReference>
<dbReference type="Proteomes" id="UP000199140">
    <property type="component" value="Unassembled WGS sequence"/>
</dbReference>
<dbReference type="InterPro" id="IPR011051">
    <property type="entry name" value="RmlC_Cupin_sf"/>
</dbReference>
<protein>
    <submittedName>
        <fullName evidence="1 2">Cupin</fullName>
    </submittedName>
</protein>
<dbReference type="KEGG" id="mphy:MCBMB27_05051"/>
<proteinExistence type="predicted"/>
<dbReference type="AlphaFoldDB" id="A0AAE8HRK3"/>
<sequence length="124" mass="13291">MAERPTTVTNLLADLPLGAADEVVSVLVASPGLRVERIVSTGQASPPGFYYDQPHAEWVAVLTGAADLLFADESAPRRLVAGDAVMIAPHRRHRVHWTASPTVWLAIHFGAELTVSAEEMVEAP</sequence>
<gene>
    <name evidence="1" type="ORF">MCBMB27_05051</name>
    <name evidence="2" type="ORF">SAMN05192567_109111</name>
</gene>
<dbReference type="Gene3D" id="2.60.120.10">
    <property type="entry name" value="Jelly Rolls"/>
    <property type="match status" value="1"/>
</dbReference>
<organism evidence="2 4">
    <name type="scientific">Methylobacterium phyllosphaerae</name>
    <dbReference type="NCBI Taxonomy" id="418223"/>
    <lineage>
        <taxon>Bacteria</taxon>
        <taxon>Pseudomonadati</taxon>
        <taxon>Pseudomonadota</taxon>
        <taxon>Alphaproteobacteria</taxon>
        <taxon>Hyphomicrobiales</taxon>
        <taxon>Methylobacteriaceae</taxon>
        <taxon>Methylobacterium</taxon>
    </lineage>
</organism>
<dbReference type="GeneID" id="96605078"/>
<dbReference type="RefSeq" id="WP_075381492.1">
    <property type="nucleotide sequence ID" value="NZ_CP015367.1"/>
</dbReference>
<evidence type="ECO:0000313" key="1">
    <source>
        <dbReference type="EMBL" id="APT34342.1"/>
    </source>
</evidence>
<dbReference type="CDD" id="cd06981">
    <property type="entry name" value="cupin_reut_a1446"/>
    <property type="match status" value="1"/>
</dbReference>
<accession>A0AAE8HRK3</accession>
<evidence type="ECO:0000313" key="4">
    <source>
        <dbReference type="Proteomes" id="UP000199140"/>
    </source>
</evidence>
<evidence type="ECO:0000313" key="3">
    <source>
        <dbReference type="Proteomes" id="UP000185487"/>
    </source>
</evidence>
<name>A0AAE8HRK3_9HYPH</name>
<reference evidence="2 4" key="2">
    <citation type="submission" date="2016-10" db="EMBL/GenBank/DDBJ databases">
        <authorList>
            <person name="Varghese N."/>
            <person name="Submissions S."/>
        </authorList>
    </citation>
    <scope>NUCLEOTIDE SEQUENCE [LARGE SCALE GENOMIC DNA]</scope>
    <source>
        <strain evidence="2 4">CBMB27</strain>
    </source>
</reference>
<reference evidence="1 3" key="1">
    <citation type="submission" date="2016-04" db="EMBL/GenBank/DDBJ databases">
        <title>Complete genome sequencing and analysis of CBMB27, Methylobacterium phyllosphaerae isolated from leaf tissues of rice (Oryza sativa L.).</title>
        <authorList>
            <person name="Lee Y."/>
            <person name="Hwangbo K."/>
            <person name="Chung H."/>
            <person name="Yoo J."/>
            <person name="Kim K.Y."/>
            <person name="Sa T.M."/>
            <person name="Um Y."/>
            <person name="Madhaiyan M."/>
        </authorList>
    </citation>
    <scope>NUCLEOTIDE SEQUENCE [LARGE SCALE GENOMIC DNA]</scope>
    <source>
        <strain evidence="1 3">CBMB27</strain>
    </source>
</reference>
<dbReference type="EMBL" id="CP015367">
    <property type="protein sequence ID" value="APT34342.1"/>
    <property type="molecule type" value="Genomic_DNA"/>
</dbReference>